<protein>
    <recommendedName>
        <fullName evidence="6">Piwi domain-containing protein</fullName>
    </recommendedName>
</protein>
<dbReference type="PROSITE" id="PS50822">
    <property type="entry name" value="PIWI"/>
    <property type="match status" value="1"/>
</dbReference>
<dbReference type="AlphaFoldDB" id="A0A0D2EYD9"/>
<dbReference type="HOGENOM" id="CLU_004544_4_1_1"/>
<dbReference type="GO" id="GO:0003723">
    <property type="term" value="F:RNA binding"/>
    <property type="evidence" value="ECO:0007669"/>
    <property type="project" value="InterPro"/>
</dbReference>
<evidence type="ECO:0008006" key="6">
    <source>
        <dbReference type="Google" id="ProtNLM"/>
    </source>
</evidence>
<dbReference type="PROSITE" id="PS50821">
    <property type="entry name" value="PAZ"/>
    <property type="match status" value="1"/>
</dbReference>
<evidence type="ECO:0000313" key="5">
    <source>
        <dbReference type="Proteomes" id="UP000053029"/>
    </source>
</evidence>
<dbReference type="SMART" id="SM01163">
    <property type="entry name" value="DUF1785"/>
    <property type="match status" value="1"/>
</dbReference>
<dbReference type="Pfam" id="PF08699">
    <property type="entry name" value="ArgoL1"/>
    <property type="match status" value="1"/>
</dbReference>
<proteinExistence type="predicted"/>
<dbReference type="SUPFAM" id="SSF53098">
    <property type="entry name" value="Ribonuclease H-like"/>
    <property type="match status" value="1"/>
</dbReference>
<dbReference type="Gene3D" id="3.40.50.2300">
    <property type="match status" value="1"/>
</dbReference>
<dbReference type="VEuPathDB" id="FungiDB:Z517_05824"/>
<sequence>MSTSGRGGQITLPSHPRGGGQGGGRGGSSHGGGPPRSVAGPPAIFSHGPGDVAILDVKNRDLENEIEKTVLKPSASAPRLPVRPGFGTQGYRILLYANYMHLDWGNATFYRYALDFAVQGTPGRQIRKKDKQRLVTLLIEEHFAQNRSGIVTDFTSLIISNTQLNQQSYDVVYRREGEDTPVATARRYRIRLVPDGANTASELLTYLISTTPNEVCTSKDRTIQALNIIMGHNPRSSSRVASIGSNKHYPRRPLEADRSSLGAGLTVIRGFFVSVRPATGRILVNVQVKCSPFYNHGPLVNLIQDFRASRDPKKQELHRFLTGLTVHTTHTSPRKNGQPIPLPRVICGLATKKDGKSLPHPPRVLEFGAGAQQIQFWLDREGKYVTVFDFFRQTYNIIINDPTLPILNVGNEQNPVYLPAQMCQVLPGNAFRGTLSTQQTQNMTRFAVRKPVLNAQSIIDKGVGLLNIGQPVNATHSAFNVSLTPRLIAAPGRILESPSVYYQGKKHVATKLGSWNMQNFKFVATANLQKWTWLFIKTDGYDGPLRSRLDLETSLTEFTQALRKVGITCTNCCPGEEITIENNTVNETVDAAIHKVASKFFSSSAQKPFLLVILGSNHSDIYNRVKINCDVREGINNVCVLASNFAKRNPHTFANIALKVNLKLGGFNQSLDPTKLGMVAEGRTMFVGLDVTHPSTDSSEEAPSVVGIVSSIDQVLGQWRASVALQEGRKEMVTDLKDLLKKHLGLWKQQHNGLPHNIIVYRDGVSEGQYPVVLDEELPQLQAACREVYTQDTLPRLNITIVSKRHHTRFYPTRSEDADRSTNQKPGTVVDRGVTESRVWDFFLQAHATLQGTARPIHYFVVYDEVFRRHHHQRQATSSEGTHFANAADVLEDLTHNMCYLFGRCTRSVSLCPPAYYADLVCDRARRYLHEVFGASAAGSNSSGGAGRQTGVSQSMVTIHPRVSNTMFFI</sequence>
<dbReference type="InterPro" id="IPR012337">
    <property type="entry name" value="RNaseH-like_sf"/>
</dbReference>
<gene>
    <name evidence="4" type="ORF">Z517_05824</name>
</gene>
<evidence type="ECO:0000259" key="3">
    <source>
        <dbReference type="PROSITE" id="PS50822"/>
    </source>
</evidence>
<feature type="region of interest" description="Disordered" evidence="1">
    <location>
        <begin position="1"/>
        <end position="44"/>
    </location>
</feature>
<dbReference type="SUPFAM" id="SSF101690">
    <property type="entry name" value="PAZ domain"/>
    <property type="match status" value="1"/>
</dbReference>
<dbReference type="Pfam" id="PF02170">
    <property type="entry name" value="PAZ"/>
    <property type="match status" value="1"/>
</dbReference>
<dbReference type="InterPro" id="IPR036085">
    <property type="entry name" value="PAZ_dom_sf"/>
</dbReference>
<dbReference type="EMBL" id="KN846972">
    <property type="protein sequence ID" value="KIW79212.1"/>
    <property type="molecule type" value="Genomic_DNA"/>
</dbReference>
<dbReference type="OrthoDB" id="10252740at2759"/>
<dbReference type="Pfam" id="PF16486">
    <property type="entry name" value="ArgoN"/>
    <property type="match status" value="1"/>
</dbReference>
<feature type="domain" description="Piwi" evidence="3">
    <location>
        <begin position="609"/>
        <end position="930"/>
    </location>
</feature>
<dbReference type="InterPro" id="IPR036397">
    <property type="entry name" value="RNaseH_sf"/>
</dbReference>
<reference evidence="4 5" key="1">
    <citation type="submission" date="2015-01" db="EMBL/GenBank/DDBJ databases">
        <title>The Genome Sequence of Fonsecaea pedrosoi CBS 271.37.</title>
        <authorList>
            <consortium name="The Broad Institute Genomics Platform"/>
            <person name="Cuomo C."/>
            <person name="de Hoog S."/>
            <person name="Gorbushina A."/>
            <person name="Stielow B."/>
            <person name="Teixiera M."/>
            <person name="Abouelleil A."/>
            <person name="Chapman S.B."/>
            <person name="Priest M."/>
            <person name="Young S.K."/>
            <person name="Wortman J."/>
            <person name="Nusbaum C."/>
            <person name="Birren B."/>
        </authorList>
    </citation>
    <scope>NUCLEOTIDE SEQUENCE [LARGE SCALE GENOMIC DNA]</scope>
    <source>
        <strain evidence="4 5">CBS 271.37</strain>
    </source>
</reference>
<dbReference type="RefSeq" id="XP_013283020.1">
    <property type="nucleotide sequence ID" value="XM_013427566.1"/>
</dbReference>
<dbReference type="Gene3D" id="2.170.260.10">
    <property type="entry name" value="paz domain"/>
    <property type="match status" value="1"/>
</dbReference>
<feature type="compositionally biased region" description="Gly residues" evidence="1">
    <location>
        <begin position="17"/>
        <end position="34"/>
    </location>
</feature>
<dbReference type="InterPro" id="IPR045246">
    <property type="entry name" value="Piwi_ago-like"/>
</dbReference>
<dbReference type="Proteomes" id="UP000053029">
    <property type="component" value="Unassembled WGS sequence"/>
</dbReference>
<dbReference type="InterPro" id="IPR003100">
    <property type="entry name" value="PAZ_dom"/>
</dbReference>
<dbReference type="CDD" id="cd02846">
    <property type="entry name" value="PAZ_argonaute_like"/>
    <property type="match status" value="1"/>
</dbReference>
<dbReference type="GeneID" id="25305314"/>
<dbReference type="Gene3D" id="3.30.420.10">
    <property type="entry name" value="Ribonuclease H-like superfamily/Ribonuclease H"/>
    <property type="match status" value="1"/>
</dbReference>
<dbReference type="InterPro" id="IPR014811">
    <property type="entry name" value="ArgoL1"/>
</dbReference>
<keyword evidence="5" id="KW-1185">Reference proteome</keyword>
<dbReference type="Pfam" id="PF02171">
    <property type="entry name" value="Piwi"/>
    <property type="match status" value="1"/>
</dbReference>
<feature type="domain" description="PAZ" evidence="2">
    <location>
        <begin position="298"/>
        <end position="427"/>
    </location>
</feature>
<dbReference type="PANTHER" id="PTHR22891">
    <property type="entry name" value="EUKARYOTIC TRANSLATION INITIATION FACTOR 2C"/>
    <property type="match status" value="1"/>
</dbReference>
<dbReference type="SMART" id="SM00950">
    <property type="entry name" value="Piwi"/>
    <property type="match status" value="1"/>
</dbReference>
<evidence type="ECO:0000313" key="4">
    <source>
        <dbReference type="EMBL" id="KIW79212.1"/>
    </source>
</evidence>
<organism evidence="4 5">
    <name type="scientific">Fonsecaea pedrosoi CBS 271.37</name>
    <dbReference type="NCBI Taxonomy" id="1442368"/>
    <lineage>
        <taxon>Eukaryota</taxon>
        <taxon>Fungi</taxon>
        <taxon>Dikarya</taxon>
        <taxon>Ascomycota</taxon>
        <taxon>Pezizomycotina</taxon>
        <taxon>Eurotiomycetes</taxon>
        <taxon>Chaetothyriomycetidae</taxon>
        <taxon>Chaetothyriales</taxon>
        <taxon>Herpotrichiellaceae</taxon>
        <taxon>Fonsecaea</taxon>
    </lineage>
</organism>
<accession>A0A0D2EYD9</accession>
<dbReference type="InterPro" id="IPR003165">
    <property type="entry name" value="Piwi"/>
</dbReference>
<dbReference type="InterPro" id="IPR032474">
    <property type="entry name" value="Argonaute_N"/>
</dbReference>
<dbReference type="CDD" id="cd04657">
    <property type="entry name" value="Piwi_ago-like"/>
    <property type="match status" value="1"/>
</dbReference>
<name>A0A0D2EYD9_9EURO</name>
<evidence type="ECO:0000256" key="1">
    <source>
        <dbReference type="SAM" id="MobiDB-lite"/>
    </source>
</evidence>
<dbReference type="STRING" id="1442368.A0A0D2EYD9"/>
<evidence type="ECO:0000259" key="2">
    <source>
        <dbReference type="PROSITE" id="PS50821"/>
    </source>
</evidence>